<feature type="region of interest" description="Disordered" evidence="1">
    <location>
        <begin position="55"/>
        <end position="75"/>
    </location>
</feature>
<evidence type="ECO:0000313" key="2">
    <source>
        <dbReference type="EMBL" id="GCB65364.1"/>
    </source>
</evidence>
<organism evidence="2 3">
    <name type="scientific">Scyliorhinus torazame</name>
    <name type="common">Cloudy catshark</name>
    <name type="synonym">Catulus torazame</name>
    <dbReference type="NCBI Taxonomy" id="75743"/>
    <lineage>
        <taxon>Eukaryota</taxon>
        <taxon>Metazoa</taxon>
        <taxon>Chordata</taxon>
        <taxon>Craniata</taxon>
        <taxon>Vertebrata</taxon>
        <taxon>Chondrichthyes</taxon>
        <taxon>Elasmobranchii</taxon>
        <taxon>Galeomorphii</taxon>
        <taxon>Galeoidea</taxon>
        <taxon>Carcharhiniformes</taxon>
        <taxon>Scyliorhinidae</taxon>
        <taxon>Scyliorhinus</taxon>
    </lineage>
</organism>
<evidence type="ECO:0000313" key="3">
    <source>
        <dbReference type="Proteomes" id="UP000288216"/>
    </source>
</evidence>
<name>A0A401NWX6_SCYTO</name>
<reference evidence="2 3" key="1">
    <citation type="journal article" date="2018" name="Nat. Ecol. Evol.">
        <title>Shark genomes provide insights into elasmobranch evolution and the origin of vertebrates.</title>
        <authorList>
            <person name="Hara Y"/>
            <person name="Yamaguchi K"/>
            <person name="Onimaru K"/>
            <person name="Kadota M"/>
            <person name="Koyanagi M"/>
            <person name="Keeley SD"/>
            <person name="Tatsumi K"/>
            <person name="Tanaka K"/>
            <person name="Motone F"/>
            <person name="Kageyama Y"/>
            <person name="Nozu R"/>
            <person name="Adachi N"/>
            <person name="Nishimura O"/>
            <person name="Nakagawa R"/>
            <person name="Tanegashima C"/>
            <person name="Kiyatake I"/>
            <person name="Matsumoto R"/>
            <person name="Murakumo K"/>
            <person name="Nishida K"/>
            <person name="Terakita A"/>
            <person name="Kuratani S"/>
            <person name="Sato K"/>
            <person name="Hyodo S Kuraku.S."/>
        </authorList>
    </citation>
    <scope>NUCLEOTIDE SEQUENCE [LARGE SCALE GENOMIC DNA]</scope>
</reference>
<proteinExistence type="predicted"/>
<keyword evidence="3" id="KW-1185">Reference proteome</keyword>
<comment type="caution">
    <text evidence="2">The sequence shown here is derived from an EMBL/GenBank/DDBJ whole genome shotgun (WGS) entry which is preliminary data.</text>
</comment>
<dbReference type="EMBL" id="BFAA01001432">
    <property type="protein sequence ID" value="GCB65364.1"/>
    <property type="molecule type" value="Genomic_DNA"/>
</dbReference>
<dbReference type="AlphaFoldDB" id="A0A401NWX6"/>
<accession>A0A401NWX6</accession>
<evidence type="ECO:0000256" key="1">
    <source>
        <dbReference type="SAM" id="MobiDB-lite"/>
    </source>
</evidence>
<dbReference type="Proteomes" id="UP000288216">
    <property type="component" value="Unassembled WGS sequence"/>
</dbReference>
<protein>
    <submittedName>
        <fullName evidence="2">Uncharacterized protein</fullName>
    </submittedName>
</protein>
<sequence length="75" mass="8496">MSSQSKIFRLVSRSFKVIGRDDIKRYYLCYSSGDKKTIEVILLSIMAMGTACDRPLQTLSGGEKKPNFSRISSER</sequence>
<gene>
    <name evidence="2" type="ORF">scyTo_0004771</name>
</gene>
<feature type="compositionally biased region" description="Basic and acidic residues" evidence="1">
    <location>
        <begin position="62"/>
        <end position="75"/>
    </location>
</feature>